<evidence type="ECO:0000256" key="1">
    <source>
        <dbReference type="ARBA" id="ARBA00005953"/>
    </source>
</evidence>
<dbReference type="PANTHER" id="PTHR31793">
    <property type="entry name" value="4-HYDROXYBENZOYL-COA THIOESTERASE FAMILY MEMBER"/>
    <property type="match status" value="1"/>
</dbReference>
<protein>
    <submittedName>
        <fullName evidence="3">4-hydroxybenzoyl-CoA thioesterase</fullName>
    </submittedName>
</protein>
<keyword evidence="4" id="KW-1185">Reference proteome</keyword>
<dbReference type="InterPro" id="IPR006684">
    <property type="entry name" value="YbgC/YbaW"/>
</dbReference>
<dbReference type="OrthoDB" id="9799036at2"/>
<gene>
    <name evidence="3" type="ORF">SKP52_05115</name>
</gene>
<organism evidence="3 4">
    <name type="scientific">Sphingopyxis fribergensis</name>
    <dbReference type="NCBI Taxonomy" id="1515612"/>
    <lineage>
        <taxon>Bacteria</taxon>
        <taxon>Pseudomonadati</taxon>
        <taxon>Pseudomonadota</taxon>
        <taxon>Alphaproteobacteria</taxon>
        <taxon>Sphingomonadales</taxon>
        <taxon>Sphingomonadaceae</taxon>
        <taxon>Sphingopyxis</taxon>
    </lineage>
</organism>
<dbReference type="EMBL" id="CP009122">
    <property type="protein sequence ID" value="AJA07950.1"/>
    <property type="molecule type" value="Genomic_DNA"/>
</dbReference>
<comment type="similarity">
    <text evidence="1">Belongs to the 4-hydroxybenzoyl-CoA thioesterase family.</text>
</comment>
<dbReference type="Pfam" id="PF13279">
    <property type="entry name" value="4HBT_2"/>
    <property type="match status" value="1"/>
</dbReference>
<dbReference type="InterPro" id="IPR050563">
    <property type="entry name" value="4-hydroxybenzoyl-CoA_TE"/>
</dbReference>
<keyword evidence="2" id="KW-0378">Hydrolase</keyword>
<reference evidence="3 4" key="1">
    <citation type="journal article" date="2015" name="Int. J. Syst. Evol. Microbiol.">
        <title>Description of Sphingopyxis fribergensis sp. nov. - a soil bacterium with the ability to degrade styrene and phenylacetic acid.</title>
        <authorList>
            <person name="Oelschlagel M."/>
            <person name="Ruckert C."/>
            <person name="Kalinowski J."/>
            <person name="Schmidt G."/>
            <person name="Schlomann M."/>
            <person name="Tischler D."/>
        </authorList>
    </citation>
    <scope>NUCLEOTIDE SEQUENCE [LARGE SCALE GENOMIC DNA]</scope>
    <source>
        <strain evidence="3 4">Kp5.2</strain>
    </source>
</reference>
<dbReference type="KEGG" id="sphk:SKP52_05115"/>
<dbReference type="AlphaFoldDB" id="A0A0A7PD57"/>
<dbReference type="CDD" id="cd00586">
    <property type="entry name" value="4HBT"/>
    <property type="match status" value="1"/>
</dbReference>
<dbReference type="PIRSF" id="PIRSF003230">
    <property type="entry name" value="YbgC"/>
    <property type="match status" value="1"/>
</dbReference>
<dbReference type="GO" id="GO:0047617">
    <property type="term" value="F:fatty acyl-CoA hydrolase activity"/>
    <property type="evidence" value="ECO:0007669"/>
    <property type="project" value="TreeGrafter"/>
</dbReference>
<evidence type="ECO:0000256" key="2">
    <source>
        <dbReference type="ARBA" id="ARBA00022801"/>
    </source>
</evidence>
<evidence type="ECO:0000313" key="4">
    <source>
        <dbReference type="Proteomes" id="UP000030907"/>
    </source>
</evidence>
<dbReference type="InterPro" id="IPR029069">
    <property type="entry name" value="HotDog_dom_sf"/>
</dbReference>
<dbReference type="Proteomes" id="UP000030907">
    <property type="component" value="Chromosome"/>
</dbReference>
<dbReference type="RefSeq" id="WP_039572420.1">
    <property type="nucleotide sequence ID" value="NZ_CP009122.1"/>
</dbReference>
<dbReference type="PANTHER" id="PTHR31793:SF27">
    <property type="entry name" value="NOVEL THIOESTERASE SUPERFAMILY DOMAIN AND SAPOSIN A-TYPE DOMAIN CONTAINING PROTEIN (0610012H03RIK)"/>
    <property type="match status" value="1"/>
</dbReference>
<dbReference type="SUPFAM" id="SSF54637">
    <property type="entry name" value="Thioesterase/thiol ester dehydrase-isomerase"/>
    <property type="match status" value="1"/>
</dbReference>
<sequence length="145" mass="16626">MARSDFKFSVRKRVRYAEIDAQAVVFNSRYLEYFDIGITEYWRGVGVYDRWPAHSSPEFHVARAEVNYRAPILLDEEIDICVRASRVGTSSMTYLFELHGAGKDDLRADGQLIYVHVAEAQGAPAPVPDEFLFLFEAFEERALRA</sequence>
<dbReference type="HOGENOM" id="CLU_101141_5_0_5"/>
<evidence type="ECO:0000313" key="3">
    <source>
        <dbReference type="EMBL" id="AJA07950.1"/>
    </source>
</evidence>
<dbReference type="Gene3D" id="3.10.129.10">
    <property type="entry name" value="Hotdog Thioesterase"/>
    <property type="match status" value="1"/>
</dbReference>
<name>A0A0A7PD57_9SPHN</name>
<proteinExistence type="inferred from homology"/>
<dbReference type="STRING" id="1515612.SKP52_05115"/>
<accession>A0A0A7PD57</accession>